<name>A0A1B0VVR4_9CAUD</name>
<proteinExistence type="predicted"/>
<dbReference type="EMBL" id="KU867307">
    <property type="protein sequence ID" value="ANA49595.1"/>
    <property type="molecule type" value="Genomic_DNA"/>
</dbReference>
<organism evidence="1 2">
    <name type="scientific">Salmonella phage vB_SnwM_CGG4-1</name>
    <dbReference type="NCBI Taxonomy" id="1815631"/>
    <lineage>
        <taxon>Viruses</taxon>
        <taxon>Duplodnaviria</taxon>
        <taxon>Heunggongvirae</taxon>
        <taxon>Uroviricota</taxon>
        <taxon>Caudoviricetes</taxon>
        <taxon>Pantevenvirales</taxon>
        <taxon>Straboviridae</taxon>
        <taxon>Tevenvirinae</taxon>
        <taxon>Gelderlandvirus</taxon>
        <taxon>Gelderlandvirus cgg41</taxon>
    </lineage>
</organism>
<dbReference type="RefSeq" id="YP_009286607.1">
    <property type="nucleotide sequence ID" value="NC_031065.1"/>
</dbReference>
<dbReference type="Proteomes" id="UP000204511">
    <property type="component" value="Genome"/>
</dbReference>
<dbReference type="KEGG" id="vg:29060424"/>
<reference evidence="2" key="1">
    <citation type="submission" date="2016-03" db="EMBL/GenBank/DDBJ databases">
        <authorList>
            <person name="Cucic S."/>
            <person name="Anany H."/>
            <person name="Brovko L."/>
            <person name="Kropinski A.M."/>
            <person name="Griffiths M.W."/>
        </authorList>
    </citation>
    <scope>NUCLEOTIDE SEQUENCE [LARGE SCALE GENOMIC DNA]</scope>
</reference>
<gene>
    <name evidence="1" type="ORF">CGG41_241</name>
</gene>
<sequence>MSNQTVEIQRYIESMMINLAMDKEDYSFHEAMEICHWMGRRVRPVGAEWYISAAMQGGRYAVRVNNSGNEYITQPEHLTVRWEVLN</sequence>
<keyword evidence="2" id="KW-1185">Reference proteome</keyword>
<evidence type="ECO:0000313" key="1">
    <source>
        <dbReference type="EMBL" id="ANA49595.1"/>
    </source>
</evidence>
<evidence type="ECO:0000313" key="2">
    <source>
        <dbReference type="Proteomes" id="UP000204511"/>
    </source>
</evidence>
<dbReference type="OrthoDB" id="24577at10239"/>
<protein>
    <submittedName>
        <fullName evidence="1">Uncharacterized protein</fullName>
    </submittedName>
</protein>
<accession>A0A1B0VVR4</accession>
<dbReference type="GeneID" id="29060424"/>